<dbReference type="AlphaFoldDB" id="A0A0X8JLF9"/>
<dbReference type="InterPro" id="IPR017896">
    <property type="entry name" value="4Fe4S_Fe-S-bd"/>
</dbReference>
<evidence type="ECO:0000256" key="7">
    <source>
        <dbReference type="ARBA" id="ARBA00023014"/>
    </source>
</evidence>
<dbReference type="InterPro" id="IPR017900">
    <property type="entry name" value="4Fe4S_Fe_S_CS"/>
</dbReference>
<keyword evidence="6" id="KW-0408">Iron</keyword>
<sequence length="271" mass="28929">MLRIIKERLHQKYRTLDYPRREPALSPRYLGRPTLTDVDCGDCRACFTACPAGALLPSPSAASGPSGQSCGARTPLLDMGRCIFCGACRAACPKGAFHFSGEHRLAAFRREALRIAPLPSGVSAPASASPCPPRDYSLFRRSLKLRQVSAGGCNACEADCNVLGTLVYDLGRFGIEFTASPRHADGLVVTGPVTENMRRALLDTWAAMPEPRLLVAVGACAISGGLFRESPQCHGGLDGGGRLPPVDVFVPGCPPNPWSILDGLLSLRRRD</sequence>
<evidence type="ECO:0000313" key="9">
    <source>
        <dbReference type="EMBL" id="AMD90523.1"/>
    </source>
</evidence>
<dbReference type="Pfam" id="PF01058">
    <property type="entry name" value="Oxidored_q6"/>
    <property type="match status" value="1"/>
</dbReference>
<dbReference type="Pfam" id="PF12838">
    <property type="entry name" value="Fer4_7"/>
    <property type="match status" value="1"/>
</dbReference>
<evidence type="ECO:0000256" key="3">
    <source>
        <dbReference type="ARBA" id="ARBA00010870"/>
    </source>
</evidence>
<protein>
    <submittedName>
        <fullName evidence="9">Hydrogenase</fullName>
    </submittedName>
</protein>
<feature type="domain" description="4Fe-4S ferredoxin-type" evidence="8">
    <location>
        <begin position="31"/>
        <end position="60"/>
    </location>
</feature>
<evidence type="ECO:0000256" key="5">
    <source>
        <dbReference type="ARBA" id="ARBA00022723"/>
    </source>
</evidence>
<dbReference type="GO" id="GO:0051539">
    <property type="term" value="F:4 iron, 4 sulfur cluster binding"/>
    <property type="evidence" value="ECO:0007669"/>
    <property type="project" value="UniProtKB-KW"/>
</dbReference>
<keyword evidence="7" id="KW-0411">Iron-sulfur</keyword>
<evidence type="ECO:0000259" key="8">
    <source>
        <dbReference type="PROSITE" id="PS51379"/>
    </source>
</evidence>
<feature type="domain" description="4Fe-4S ferredoxin-type" evidence="8">
    <location>
        <begin position="73"/>
        <end position="102"/>
    </location>
</feature>
<comment type="similarity">
    <text evidence="3">Belongs to the FrhG family.</text>
</comment>
<keyword evidence="10" id="KW-1185">Reference proteome</keyword>
<proteinExistence type="inferred from homology"/>
<accession>A0A0X8JLF9</accession>
<dbReference type="KEGG" id="dfi:AXF13_10555"/>
<evidence type="ECO:0000256" key="2">
    <source>
        <dbReference type="ARBA" id="ARBA00009173"/>
    </source>
</evidence>
<comment type="cofactor">
    <cofactor evidence="1">
        <name>[4Fe-4S] cluster</name>
        <dbReference type="ChEBI" id="CHEBI:49883"/>
    </cofactor>
</comment>
<dbReference type="PANTHER" id="PTHR42989:SF1">
    <property type="entry name" value="FORMATE HYDROGENLYASE SUBUNIT 7-RELATED"/>
    <property type="match status" value="1"/>
</dbReference>
<keyword evidence="5" id="KW-0479">Metal-binding</keyword>
<dbReference type="EMBL" id="CP014229">
    <property type="protein sequence ID" value="AMD90523.1"/>
    <property type="molecule type" value="Genomic_DNA"/>
</dbReference>
<evidence type="ECO:0000313" key="10">
    <source>
        <dbReference type="Proteomes" id="UP000069241"/>
    </source>
</evidence>
<evidence type="ECO:0000256" key="4">
    <source>
        <dbReference type="ARBA" id="ARBA00022485"/>
    </source>
</evidence>
<dbReference type="SUPFAM" id="SSF54862">
    <property type="entry name" value="4Fe-4S ferredoxins"/>
    <property type="match status" value="1"/>
</dbReference>
<dbReference type="PROSITE" id="PS00198">
    <property type="entry name" value="4FE4S_FER_1"/>
    <property type="match status" value="1"/>
</dbReference>
<dbReference type="InterPro" id="IPR006137">
    <property type="entry name" value="NADH_UbQ_OxRdtase-like_20kDa"/>
</dbReference>
<name>A0A0X8JLF9_9BACT</name>
<reference evidence="10" key="1">
    <citation type="submission" date="2016-02" db="EMBL/GenBank/DDBJ databases">
        <authorList>
            <person name="Holder M.E."/>
            <person name="Ajami N.J."/>
            <person name="Petrosino J.F."/>
        </authorList>
    </citation>
    <scope>NUCLEOTIDE SEQUENCE [LARGE SCALE GENOMIC DNA]</scope>
    <source>
        <strain evidence="10">CCUG 45958</strain>
    </source>
</reference>
<dbReference type="PANTHER" id="PTHR42989">
    <property type="entry name" value="HYDROGENASE-4 COMPONENT I"/>
    <property type="match status" value="1"/>
</dbReference>
<dbReference type="STRING" id="44742.AXF13_10555"/>
<dbReference type="Proteomes" id="UP000069241">
    <property type="component" value="Chromosome"/>
</dbReference>
<evidence type="ECO:0000256" key="6">
    <source>
        <dbReference type="ARBA" id="ARBA00023004"/>
    </source>
</evidence>
<dbReference type="Gene3D" id="3.40.50.12280">
    <property type="match status" value="1"/>
</dbReference>
<dbReference type="InterPro" id="IPR052375">
    <property type="entry name" value="Complex_I_20kDa-like"/>
</dbReference>
<evidence type="ECO:0000256" key="1">
    <source>
        <dbReference type="ARBA" id="ARBA00001966"/>
    </source>
</evidence>
<dbReference type="GO" id="GO:0046872">
    <property type="term" value="F:metal ion binding"/>
    <property type="evidence" value="ECO:0007669"/>
    <property type="project" value="UniProtKB-KW"/>
</dbReference>
<gene>
    <name evidence="9" type="ORF">AXF13_10555</name>
</gene>
<organism evidence="9 10">
    <name type="scientific">Desulfovibrio fairfieldensis</name>
    <dbReference type="NCBI Taxonomy" id="44742"/>
    <lineage>
        <taxon>Bacteria</taxon>
        <taxon>Pseudomonadati</taxon>
        <taxon>Thermodesulfobacteriota</taxon>
        <taxon>Desulfovibrionia</taxon>
        <taxon>Desulfovibrionales</taxon>
        <taxon>Desulfovibrionaceae</taxon>
        <taxon>Desulfovibrio</taxon>
    </lineage>
</organism>
<dbReference type="RefSeq" id="WP_062253144.1">
    <property type="nucleotide sequence ID" value="NZ_CP014229.1"/>
</dbReference>
<dbReference type="PROSITE" id="PS51379">
    <property type="entry name" value="4FE4S_FER_2"/>
    <property type="match status" value="2"/>
</dbReference>
<dbReference type="SUPFAM" id="SSF56770">
    <property type="entry name" value="HydA/Nqo6-like"/>
    <property type="match status" value="1"/>
</dbReference>
<comment type="similarity">
    <text evidence="2">Belongs to the complex I 20 kDa subunit family.</text>
</comment>
<dbReference type="Gene3D" id="3.30.70.3270">
    <property type="match status" value="1"/>
</dbReference>
<keyword evidence="4" id="KW-0004">4Fe-4S</keyword>